<dbReference type="EC" id="5.6.2.3" evidence="10"/>
<dbReference type="InterPro" id="IPR007693">
    <property type="entry name" value="DNA_helicase_DnaB-like_N"/>
</dbReference>
<dbReference type="InterPro" id="IPR036185">
    <property type="entry name" value="DNA_heli_DnaB-like_N_sf"/>
</dbReference>
<evidence type="ECO:0000256" key="11">
    <source>
        <dbReference type="ARBA" id="ARBA00048954"/>
    </source>
</evidence>
<dbReference type="InterPro" id="IPR027417">
    <property type="entry name" value="P-loop_NTPase"/>
</dbReference>
<evidence type="ECO:0000256" key="1">
    <source>
        <dbReference type="ARBA" id="ARBA00008428"/>
    </source>
</evidence>
<dbReference type="GO" id="GO:0043139">
    <property type="term" value="F:5'-3' DNA helicase activity"/>
    <property type="evidence" value="ECO:0007669"/>
    <property type="project" value="UniProtKB-EC"/>
</dbReference>
<dbReference type="GO" id="GO:0003677">
    <property type="term" value="F:DNA binding"/>
    <property type="evidence" value="ECO:0007669"/>
    <property type="project" value="UniProtKB-KW"/>
</dbReference>
<dbReference type="GO" id="GO:0006281">
    <property type="term" value="P:DNA repair"/>
    <property type="evidence" value="ECO:0007669"/>
    <property type="project" value="InterPro"/>
</dbReference>
<dbReference type="GO" id="GO:0005524">
    <property type="term" value="F:ATP binding"/>
    <property type="evidence" value="ECO:0007669"/>
    <property type="project" value="UniProtKB-KW"/>
</dbReference>
<keyword evidence="6 14" id="KW-0347">Helicase</keyword>
<name>A0A8S5LHH6_9CAUD</name>
<evidence type="ECO:0000256" key="7">
    <source>
        <dbReference type="ARBA" id="ARBA00022840"/>
    </source>
</evidence>
<keyword evidence="4" id="KW-0547">Nucleotide-binding</keyword>
<dbReference type="PROSITE" id="PS50162">
    <property type="entry name" value="RECA_2"/>
    <property type="match status" value="1"/>
</dbReference>
<evidence type="ECO:0000313" key="14">
    <source>
        <dbReference type="EMBL" id="DAD69351.1"/>
    </source>
</evidence>
<dbReference type="InterPro" id="IPR016136">
    <property type="entry name" value="DNA_helicase_N/primase_C"/>
</dbReference>
<dbReference type="GO" id="GO:0006269">
    <property type="term" value="P:DNA replication, synthesis of primer"/>
    <property type="evidence" value="ECO:0007669"/>
    <property type="project" value="UniProtKB-KW"/>
</dbReference>
<evidence type="ECO:0000256" key="8">
    <source>
        <dbReference type="ARBA" id="ARBA00023125"/>
    </source>
</evidence>
<dbReference type="CDD" id="cd00984">
    <property type="entry name" value="DnaB_C"/>
    <property type="match status" value="1"/>
</dbReference>
<dbReference type="Pfam" id="PF00772">
    <property type="entry name" value="DnaB"/>
    <property type="match status" value="1"/>
</dbReference>
<comment type="similarity">
    <text evidence="1">Belongs to the helicase family. DnaB subfamily.</text>
</comment>
<evidence type="ECO:0000256" key="5">
    <source>
        <dbReference type="ARBA" id="ARBA00022801"/>
    </source>
</evidence>
<sequence>MTAEVRPLDAESSVIGSILVDPRCLPVVEQLLRPEDLALAVHQTIYRAAVSLRRQDKPIDSVLIREEAAREGVKLDVPYLVELMDATPTAQNVEEYARLTRQNSLKRAVVRLCSEAREQAAEGDPGEVLAGLARDAAELQREGVTDDLIRPEEALMAFYEHRDAVDRGKATGCVSTGYRDIDLTLGGGMLAGGMYILAARPGMGKTTLALNIADRVAEKTGPVLFVSLEMDVEQLVAKRVSRLSGIPANRLLMERLSDQDYTKMAEAAGKLEQIPLYINRRPGATVEQIEILARRVPGLTLLVVDYVGKISPSAQSYRNSDRYNYMTEISGALKTLARTLKIPILALCQLNRANEASKDKRPQLSNLRDTGALEQDADGVIFLYREAYYNPEGRPAYEPEPIEVIVDKNRHGPTGTCELAFALAVSKVFAMSNDPREAARRYLRTTAPMEQTKMEELS</sequence>
<organism evidence="14">
    <name type="scientific">Siphoviridae sp. ctxS04</name>
    <dbReference type="NCBI Taxonomy" id="2823610"/>
    <lineage>
        <taxon>Viruses</taxon>
        <taxon>Duplodnaviria</taxon>
        <taxon>Heunggongvirae</taxon>
        <taxon>Uroviricota</taxon>
        <taxon>Caudoviricetes</taxon>
    </lineage>
</organism>
<dbReference type="PANTHER" id="PTHR30153">
    <property type="entry name" value="REPLICATIVE DNA HELICASE DNAB"/>
    <property type="match status" value="1"/>
</dbReference>
<feature type="domain" description="SF4 helicase" evidence="13">
    <location>
        <begin position="167"/>
        <end position="435"/>
    </location>
</feature>
<dbReference type="Gene3D" id="3.40.50.300">
    <property type="entry name" value="P-loop containing nucleotide triphosphate hydrolases"/>
    <property type="match status" value="1"/>
</dbReference>
<feature type="domain" description="RecA family profile 1" evidence="12">
    <location>
        <begin position="170"/>
        <end position="350"/>
    </location>
</feature>
<dbReference type="SUPFAM" id="SSF48024">
    <property type="entry name" value="N-terminal domain of DnaB helicase"/>
    <property type="match status" value="1"/>
</dbReference>
<dbReference type="InterPro" id="IPR003593">
    <property type="entry name" value="AAA+_ATPase"/>
</dbReference>
<proteinExistence type="inferred from homology"/>
<keyword evidence="5" id="KW-0378">Hydrolase</keyword>
<protein>
    <recommendedName>
        <fullName evidence="10">DNA 5'-3' helicase</fullName>
        <ecNumber evidence="10">5.6.2.3</ecNumber>
    </recommendedName>
</protein>
<accession>A0A8S5LHH6</accession>
<keyword evidence="8" id="KW-0238">DNA-binding</keyword>
<evidence type="ECO:0000256" key="3">
    <source>
        <dbReference type="ARBA" id="ARBA00022705"/>
    </source>
</evidence>
<dbReference type="EMBL" id="BK014719">
    <property type="protein sequence ID" value="DAD69351.1"/>
    <property type="molecule type" value="Genomic_DNA"/>
</dbReference>
<dbReference type="SMART" id="SM00382">
    <property type="entry name" value="AAA"/>
    <property type="match status" value="1"/>
</dbReference>
<dbReference type="SUPFAM" id="SSF52540">
    <property type="entry name" value="P-loop containing nucleoside triphosphate hydrolases"/>
    <property type="match status" value="1"/>
</dbReference>
<dbReference type="InterPro" id="IPR007694">
    <property type="entry name" value="DNA_helicase_DnaB-like_C"/>
</dbReference>
<evidence type="ECO:0000259" key="13">
    <source>
        <dbReference type="PROSITE" id="PS51199"/>
    </source>
</evidence>
<evidence type="ECO:0000256" key="2">
    <source>
        <dbReference type="ARBA" id="ARBA00022515"/>
    </source>
</evidence>
<keyword evidence="7" id="KW-0067">ATP-binding</keyword>
<keyword evidence="2" id="KW-0639">Primosome</keyword>
<dbReference type="GO" id="GO:0016787">
    <property type="term" value="F:hydrolase activity"/>
    <property type="evidence" value="ECO:0007669"/>
    <property type="project" value="UniProtKB-KW"/>
</dbReference>
<dbReference type="PROSITE" id="PS51199">
    <property type="entry name" value="SF4_HELICASE"/>
    <property type="match status" value="1"/>
</dbReference>
<dbReference type="GO" id="GO:0140664">
    <property type="term" value="F:ATP-dependent DNA damage sensor activity"/>
    <property type="evidence" value="ECO:0007669"/>
    <property type="project" value="InterPro"/>
</dbReference>
<keyword evidence="9" id="KW-0413">Isomerase</keyword>
<evidence type="ECO:0000256" key="9">
    <source>
        <dbReference type="ARBA" id="ARBA00023235"/>
    </source>
</evidence>
<evidence type="ECO:0000256" key="10">
    <source>
        <dbReference type="ARBA" id="ARBA00044969"/>
    </source>
</evidence>
<evidence type="ECO:0000256" key="4">
    <source>
        <dbReference type="ARBA" id="ARBA00022741"/>
    </source>
</evidence>
<dbReference type="InterPro" id="IPR020588">
    <property type="entry name" value="RecA_ATP-bd"/>
</dbReference>
<keyword evidence="3" id="KW-0235">DNA replication</keyword>
<evidence type="ECO:0000256" key="6">
    <source>
        <dbReference type="ARBA" id="ARBA00022806"/>
    </source>
</evidence>
<dbReference type="PANTHER" id="PTHR30153:SF2">
    <property type="entry name" value="REPLICATIVE DNA HELICASE"/>
    <property type="match status" value="1"/>
</dbReference>
<reference evidence="14" key="1">
    <citation type="journal article" date="2021" name="Proc. Natl. Acad. Sci. U.S.A.">
        <title>A Catalog of Tens of Thousands of Viruses from Human Metagenomes Reveals Hidden Associations with Chronic Diseases.</title>
        <authorList>
            <person name="Tisza M.J."/>
            <person name="Buck C.B."/>
        </authorList>
    </citation>
    <scope>NUCLEOTIDE SEQUENCE</scope>
    <source>
        <strain evidence="14">CtxS04</strain>
    </source>
</reference>
<comment type="catalytic activity">
    <reaction evidence="11">
        <text>ATP + H2O = ADP + phosphate + H(+)</text>
        <dbReference type="Rhea" id="RHEA:13065"/>
        <dbReference type="ChEBI" id="CHEBI:15377"/>
        <dbReference type="ChEBI" id="CHEBI:15378"/>
        <dbReference type="ChEBI" id="CHEBI:30616"/>
        <dbReference type="ChEBI" id="CHEBI:43474"/>
        <dbReference type="ChEBI" id="CHEBI:456216"/>
        <dbReference type="EC" id="5.6.2.3"/>
    </reaction>
</comment>
<dbReference type="Gene3D" id="1.10.860.10">
    <property type="entry name" value="DNAb Helicase, Chain A"/>
    <property type="match status" value="1"/>
</dbReference>
<evidence type="ECO:0000259" key="12">
    <source>
        <dbReference type="PROSITE" id="PS50162"/>
    </source>
</evidence>
<dbReference type="Pfam" id="PF03796">
    <property type="entry name" value="DnaB_C"/>
    <property type="match status" value="1"/>
</dbReference>